<keyword evidence="4" id="KW-0378">Hydrolase</keyword>
<dbReference type="InterPro" id="IPR027417">
    <property type="entry name" value="P-loop_NTPase"/>
</dbReference>
<evidence type="ECO:0000259" key="3">
    <source>
        <dbReference type="Pfam" id="PF13538"/>
    </source>
</evidence>
<dbReference type="InterPro" id="IPR027351">
    <property type="entry name" value="(+)RNA_virus_helicase_core_dom"/>
</dbReference>
<dbReference type="Pfam" id="PF13538">
    <property type="entry name" value="UvrD_C_2"/>
    <property type="match status" value="1"/>
</dbReference>
<sequence length="358" mass="41472">MSKEAWFINESELDDFQIPIIQKKINNSFVVKGCAGSGKTVLALWKAREIEDTEIGSYYFIVYTKALRQFINDGVDEVGLEHSRVVHYYKWKHNLSKAGADYIIIDEVQDFSKDELLEMQRAANKAFILFGDSAQQIYSGLKDNLMTMEQVAFHTQLPMENLVRNHRLKKKIARVAQYLNTDGDNIESRCTQEGQNKPLLIKTDSQDDQLEKIMEIIDSEGYTDVGILFPDNKHVKYADKFFSNKQFRVESKYDISWPDNTKFNLNFHSDNPKLMTYHSAKGLQFEAVFIPYCSSDNITLKQKKPLYVAMTRTYQDLIVLFSGLLPPFLQEIPDNLFQKNEEPMGYSQTPEEEDDLPF</sequence>
<dbReference type="EMBL" id="JAUDUY010000001">
    <property type="protein sequence ID" value="MDM9630232.1"/>
    <property type="molecule type" value="Genomic_DNA"/>
</dbReference>
<feature type="domain" description="(+)RNA virus helicase C-terminal" evidence="2">
    <location>
        <begin position="30"/>
        <end position="207"/>
    </location>
</feature>
<proteinExistence type="predicted"/>
<evidence type="ECO:0000256" key="1">
    <source>
        <dbReference type="ARBA" id="ARBA00034923"/>
    </source>
</evidence>
<reference evidence="4" key="1">
    <citation type="submission" date="2023-06" db="EMBL/GenBank/DDBJ databases">
        <title>Robiginitalea aurantiacus sp. nov. and Algoriphagus sediminis sp. nov., isolated from coastal sediment.</title>
        <authorList>
            <person name="Zhou Z.Y."/>
            <person name="An J."/>
            <person name="Jia Y.W."/>
            <person name="Du Z.J."/>
        </authorList>
    </citation>
    <scope>NUCLEOTIDE SEQUENCE</scope>
    <source>
        <strain evidence="4">M39</strain>
    </source>
</reference>
<dbReference type="InterPro" id="IPR000212">
    <property type="entry name" value="DNA_helicase_UvrD/REP"/>
</dbReference>
<organism evidence="4 5">
    <name type="scientific">Robiginitalea aurantiaca</name>
    <dbReference type="NCBI Taxonomy" id="3056915"/>
    <lineage>
        <taxon>Bacteria</taxon>
        <taxon>Pseudomonadati</taxon>
        <taxon>Bacteroidota</taxon>
        <taxon>Flavobacteriia</taxon>
        <taxon>Flavobacteriales</taxon>
        <taxon>Flavobacteriaceae</taxon>
        <taxon>Robiginitalea</taxon>
    </lineage>
</organism>
<protein>
    <recommendedName>
        <fullName evidence="1">DNA 3'-5' helicase II</fullName>
    </recommendedName>
</protein>
<keyword evidence="5" id="KW-1185">Reference proteome</keyword>
<dbReference type="PANTHER" id="PTHR11070:SF2">
    <property type="entry name" value="ATP-DEPENDENT DNA HELICASE SRS2"/>
    <property type="match status" value="1"/>
</dbReference>
<feature type="domain" description="UvrD-like helicase C-terminal" evidence="3">
    <location>
        <begin position="275"/>
        <end position="319"/>
    </location>
</feature>
<dbReference type="SUPFAM" id="SSF52540">
    <property type="entry name" value="P-loop containing nucleoside triphosphate hydrolases"/>
    <property type="match status" value="1"/>
</dbReference>
<dbReference type="RefSeq" id="WP_289723591.1">
    <property type="nucleotide sequence ID" value="NZ_JAUDUY010000001.1"/>
</dbReference>
<dbReference type="GO" id="GO:0004527">
    <property type="term" value="F:exonuclease activity"/>
    <property type="evidence" value="ECO:0007669"/>
    <property type="project" value="UniProtKB-KW"/>
</dbReference>
<gene>
    <name evidence="4" type="ORF">QU605_02040</name>
</gene>
<evidence type="ECO:0000313" key="5">
    <source>
        <dbReference type="Proteomes" id="UP001174839"/>
    </source>
</evidence>
<dbReference type="PANTHER" id="PTHR11070">
    <property type="entry name" value="UVRD / RECB / PCRA DNA HELICASE FAMILY MEMBER"/>
    <property type="match status" value="1"/>
</dbReference>
<accession>A0ABT7WBF5</accession>
<dbReference type="Gene3D" id="3.40.50.300">
    <property type="entry name" value="P-loop containing nucleotide triphosphate hydrolases"/>
    <property type="match status" value="2"/>
</dbReference>
<keyword evidence="4" id="KW-0540">Nuclease</keyword>
<evidence type="ECO:0000259" key="2">
    <source>
        <dbReference type="Pfam" id="PF01443"/>
    </source>
</evidence>
<dbReference type="Pfam" id="PF01443">
    <property type="entry name" value="Viral_helicase1"/>
    <property type="match status" value="1"/>
</dbReference>
<name>A0ABT7WBF5_9FLAO</name>
<evidence type="ECO:0000313" key="4">
    <source>
        <dbReference type="EMBL" id="MDM9630232.1"/>
    </source>
</evidence>
<dbReference type="Proteomes" id="UP001174839">
    <property type="component" value="Unassembled WGS sequence"/>
</dbReference>
<keyword evidence="4" id="KW-0269">Exonuclease</keyword>
<dbReference type="InterPro" id="IPR027785">
    <property type="entry name" value="UvrD-like_helicase_C"/>
</dbReference>
<comment type="caution">
    <text evidence="4">The sequence shown here is derived from an EMBL/GenBank/DDBJ whole genome shotgun (WGS) entry which is preliminary data.</text>
</comment>